<dbReference type="AlphaFoldDB" id="A0AA85JLM5"/>
<proteinExistence type="inferred from homology"/>
<dbReference type="GO" id="GO:0007005">
    <property type="term" value="P:mitochondrion organization"/>
    <property type="evidence" value="ECO:0007669"/>
    <property type="project" value="TreeGrafter"/>
</dbReference>
<keyword evidence="8" id="KW-1185">Reference proteome</keyword>
<dbReference type="PANTHER" id="PTHR23222">
    <property type="entry name" value="PROHIBITIN"/>
    <property type="match status" value="1"/>
</dbReference>
<evidence type="ECO:0000256" key="3">
    <source>
        <dbReference type="ARBA" id="ARBA00022792"/>
    </source>
</evidence>
<name>A0AA85JLM5_TRIRE</name>
<dbReference type="GO" id="GO:0005743">
    <property type="term" value="C:mitochondrial inner membrane"/>
    <property type="evidence" value="ECO:0007669"/>
    <property type="project" value="UniProtKB-SubCell"/>
</dbReference>
<evidence type="ECO:0000256" key="2">
    <source>
        <dbReference type="ARBA" id="ARBA00009658"/>
    </source>
</evidence>
<feature type="domain" description="Band 7" evidence="7">
    <location>
        <begin position="32"/>
        <end position="193"/>
    </location>
</feature>
<dbReference type="SUPFAM" id="SSF117892">
    <property type="entry name" value="Band 7/SPFH domain"/>
    <property type="match status" value="1"/>
</dbReference>
<dbReference type="PANTHER" id="PTHR23222:SF1">
    <property type="entry name" value="PROHIBITIN-2"/>
    <property type="match status" value="1"/>
</dbReference>
<dbReference type="InterPro" id="IPR036013">
    <property type="entry name" value="Band_7/SPFH_dom_sf"/>
</dbReference>
<evidence type="ECO:0000256" key="5">
    <source>
        <dbReference type="ARBA" id="ARBA00023136"/>
    </source>
</evidence>
<dbReference type="PRINTS" id="PR00679">
    <property type="entry name" value="PROHIBITIN"/>
</dbReference>
<protein>
    <recommendedName>
        <fullName evidence="6">Prohibitin</fullName>
    </recommendedName>
</protein>
<dbReference type="FunFam" id="3.30.479.30:FF:000001">
    <property type="entry name" value="Prohibitin 2"/>
    <property type="match status" value="1"/>
</dbReference>
<accession>A0AA85JLM5</accession>
<keyword evidence="4" id="KW-0496">Mitochondrion</keyword>
<dbReference type="Proteomes" id="UP000050795">
    <property type="component" value="Unassembled WGS sequence"/>
</dbReference>
<comment type="similarity">
    <text evidence="2 6">Belongs to the prohibitin family.</text>
</comment>
<evidence type="ECO:0000256" key="6">
    <source>
        <dbReference type="RuleBase" id="RU366048"/>
    </source>
</evidence>
<reference evidence="9" key="2">
    <citation type="submission" date="2023-11" db="UniProtKB">
        <authorList>
            <consortium name="WormBaseParasite"/>
        </authorList>
    </citation>
    <scope>IDENTIFICATION</scope>
</reference>
<comment type="subcellular location">
    <subcellularLocation>
        <location evidence="1 6">Mitochondrion inner membrane</location>
    </subcellularLocation>
</comment>
<organism evidence="8 9">
    <name type="scientific">Trichobilharzia regenti</name>
    <name type="common">Nasal bird schistosome</name>
    <dbReference type="NCBI Taxonomy" id="157069"/>
    <lineage>
        <taxon>Eukaryota</taxon>
        <taxon>Metazoa</taxon>
        <taxon>Spiralia</taxon>
        <taxon>Lophotrochozoa</taxon>
        <taxon>Platyhelminthes</taxon>
        <taxon>Trematoda</taxon>
        <taxon>Digenea</taxon>
        <taxon>Strigeidida</taxon>
        <taxon>Schistosomatoidea</taxon>
        <taxon>Schistosomatidae</taxon>
        <taxon>Trichobilharzia</taxon>
    </lineage>
</organism>
<dbReference type="InterPro" id="IPR000163">
    <property type="entry name" value="Prohibitin"/>
</dbReference>
<dbReference type="Gene3D" id="3.30.479.30">
    <property type="entry name" value="Band 7 domain"/>
    <property type="match status" value="1"/>
</dbReference>
<sequence>MMNNLRKILNLGVVGGGLVGGAAALGLGLSQSLYTVDGGHRAIIFSRIGGVQDEIYPEGLHFRIPWFQYPIIYDIRSRPRKITSPTGSKDLQTVNLTLRVLSRPEVSQLPNIYRTLGTDYDERVLPSIVNEVLKAVVAKFNASQLITQRQQVSLLIRKQLIERASDFHIIVDDVSITDLTFSQVYSAAVEAKQIALQEAQRAQFLVERAKQERQQKIVTAEGEAQAAKLIGDALAQNPGYLKLRKIKAATQIARTVAQSQNRAFLHSGSLILNVADPKYDAGLDVLRKK</sequence>
<keyword evidence="3 6" id="KW-0999">Mitochondrion inner membrane</keyword>
<dbReference type="Gene3D" id="6.10.250.2090">
    <property type="match status" value="1"/>
</dbReference>
<evidence type="ECO:0000313" key="9">
    <source>
        <dbReference type="WBParaSite" id="TREG1_26910.1"/>
    </source>
</evidence>
<evidence type="ECO:0000313" key="8">
    <source>
        <dbReference type="Proteomes" id="UP000050795"/>
    </source>
</evidence>
<dbReference type="WBParaSite" id="TREG1_26910.1">
    <property type="protein sequence ID" value="TREG1_26910.1"/>
    <property type="gene ID" value="TREG1_26910"/>
</dbReference>
<keyword evidence="5" id="KW-0472">Membrane</keyword>
<reference evidence="8" key="1">
    <citation type="submission" date="2022-06" db="EMBL/GenBank/DDBJ databases">
        <authorList>
            <person name="Berger JAMES D."/>
            <person name="Berger JAMES D."/>
        </authorList>
    </citation>
    <scope>NUCLEOTIDE SEQUENCE [LARGE SCALE GENOMIC DNA]</scope>
</reference>
<dbReference type="SMART" id="SM00244">
    <property type="entry name" value="PHB"/>
    <property type="match status" value="1"/>
</dbReference>
<evidence type="ECO:0000256" key="4">
    <source>
        <dbReference type="ARBA" id="ARBA00023128"/>
    </source>
</evidence>
<evidence type="ECO:0000259" key="7">
    <source>
        <dbReference type="SMART" id="SM00244"/>
    </source>
</evidence>
<dbReference type="Pfam" id="PF01145">
    <property type="entry name" value="Band_7"/>
    <property type="match status" value="1"/>
</dbReference>
<dbReference type="InterPro" id="IPR001107">
    <property type="entry name" value="Band_7"/>
</dbReference>
<evidence type="ECO:0000256" key="1">
    <source>
        <dbReference type="ARBA" id="ARBA00004273"/>
    </source>
</evidence>
<dbReference type="CDD" id="cd03401">
    <property type="entry name" value="SPFH_prohibitin"/>
    <property type="match status" value="1"/>
</dbReference>